<dbReference type="Proteomes" id="UP000461409">
    <property type="component" value="Unassembled WGS sequence"/>
</dbReference>
<feature type="compositionally biased region" description="Polar residues" evidence="1">
    <location>
        <begin position="316"/>
        <end position="326"/>
    </location>
</feature>
<evidence type="ECO:0000313" key="2">
    <source>
        <dbReference type="EMBL" id="MWV26535.1"/>
    </source>
</evidence>
<keyword evidence="3" id="KW-1185">Reference proteome</keyword>
<accession>A0A844XAH9</accession>
<proteinExistence type="predicted"/>
<protein>
    <recommendedName>
        <fullName evidence="4">2OG-Fe(II) oxygenase</fullName>
    </recommendedName>
</protein>
<evidence type="ECO:0008006" key="4">
    <source>
        <dbReference type="Google" id="ProtNLM"/>
    </source>
</evidence>
<organism evidence="2 3">
    <name type="scientific">Aurantiacibacter rhizosphaerae</name>
    <dbReference type="NCBI Taxonomy" id="2691582"/>
    <lineage>
        <taxon>Bacteria</taxon>
        <taxon>Pseudomonadati</taxon>
        <taxon>Pseudomonadota</taxon>
        <taxon>Alphaproteobacteria</taxon>
        <taxon>Sphingomonadales</taxon>
        <taxon>Erythrobacteraceae</taxon>
        <taxon>Aurantiacibacter</taxon>
    </lineage>
</organism>
<feature type="region of interest" description="Disordered" evidence="1">
    <location>
        <begin position="307"/>
        <end position="326"/>
    </location>
</feature>
<dbReference type="AlphaFoldDB" id="A0A844XAH9"/>
<gene>
    <name evidence="2" type="ORF">GRF63_01335</name>
</gene>
<evidence type="ECO:0000256" key="1">
    <source>
        <dbReference type="SAM" id="MobiDB-lite"/>
    </source>
</evidence>
<evidence type="ECO:0000313" key="3">
    <source>
        <dbReference type="Proteomes" id="UP000461409"/>
    </source>
</evidence>
<comment type="caution">
    <text evidence="2">The sequence shown here is derived from an EMBL/GenBank/DDBJ whole genome shotgun (WGS) entry which is preliminary data.</text>
</comment>
<dbReference type="Gene3D" id="2.60.120.620">
    <property type="entry name" value="q2cbj1_9rhob like domain"/>
    <property type="match status" value="1"/>
</dbReference>
<name>A0A844XAH9_9SPHN</name>
<sequence length="326" mass="37956">MSRFDYLIEKISKADFLDHPFRHVYITDFLLEEDFKAITKSPEINVEPVSSDGELFEVLQQKGYKPIQFPGCITNKQEYMDWHRSRKSQRYVHSACEGFGMTLRLYNPSTPILEELISFLSSDAFNRALAEKFDLDFENCKVDNGIQKYLDGYEISPHPDIRRKAATFMVNINPHADSEERDHHTHYLQLKDEHSHVRKFWDANLEKERCWVPWDWCDVVKTQPENNSIVLFAPGNDTMHAVRARYDHLDGQRTQLYGNLWHSDVGDLPPHDWELFELASGKLNWGAIKRTARDHLPQPVVSMAKKALRRGKADSDQSADLGTRSY</sequence>
<reference evidence="2 3" key="1">
    <citation type="submission" date="2019-12" db="EMBL/GenBank/DDBJ databases">
        <authorList>
            <person name="Lee S.D."/>
        </authorList>
    </citation>
    <scope>NUCLEOTIDE SEQUENCE [LARGE SCALE GENOMIC DNA]</scope>
    <source>
        <strain evidence="2 3">GH3-10</strain>
    </source>
</reference>
<dbReference type="EMBL" id="WUBR01000001">
    <property type="protein sequence ID" value="MWV26535.1"/>
    <property type="molecule type" value="Genomic_DNA"/>
</dbReference>
<reference evidence="2 3" key="2">
    <citation type="submission" date="2020-02" db="EMBL/GenBank/DDBJ databases">
        <title>Erythrobacter dongmakensis sp. nov., isolated from a tidal mudflat.</title>
        <authorList>
            <person name="Kim I.S."/>
        </authorList>
    </citation>
    <scope>NUCLEOTIDE SEQUENCE [LARGE SCALE GENOMIC DNA]</scope>
    <source>
        <strain evidence="2 3">GH3-10</strain>
    </source>
</reference>
<dbReference type="RefSeq" id="WP_160484219.1">
    <property type="nucleotide sequence ID" value="NZ_WUBR01000001.1"/>
</dbReference>